<proteinExistence type="predicted"/>
<dbReference type="Proteomes" id="UP000078595">
    <property type="component" value="Chromosome 7"/>
</dbReference>
<evidence type="ECO:0000256" key="1">
    <source>
        <dbReference type="SAM" id="MobiDB-lite"/>
    </source>
</evidence>
<reference evidence="3" key="2">
    <citation type="submission" date="2013-07" db="EMBL/GenBank/DDBJ databases">
        <authorList>
            <consortium name="The Broad Institute Genome Sequencing Platform"/>
            <person name="Cuomo C."/>
            <person name="Litvintseva A."/>
            <person name="Chen Y."/>
            <person name="Heitman J."/>
            <person name="Sun S."/>
            <person name="Springer D."/>
            <person name="Dromer F."/>
            <person name="Young S.K."/>
            <person name="Zeng Q."/>
            <person name="Gargeya S."/>
            <person name="Fitzgerald M."/>
            <person name="Abouelleil A."/>
            <person name="Alvarado L."/>
            <person name="Berlin A.M."/>
            <person name="Chapman S.B."/>
            <person name="Dewar J."/>
            <person name="Goldberg J."/>
            <person name="Griggs A."/>
            <person name="Gujja S."/>
            <person name="Hansen M."/>
            <person name="Howarth C."/>
            <person name="Imamovic A."/>
            <person name="Larimer J."/>
            <person name="McCowan C."/>
            <person name="Murphy C."/>
            <person name="Pearson M."/>
            <person name="Priest M."/>
            <person name="Roberts A."/>
            <person name="Saif S."/>
            <person name="Shea T."/>
            <person name="Sykes S."/>
            <person name="Wortman J."/>
            <person name="Nusbaum C."/>
            <person name="Birren B."/>
        </authorList>
    </citation>
    <scope>NUCLEOTIDE SEQUENCE</scope>
    <source>
        <strain evidence="3">CBS 10117</strain>
    </source>
</reference>
<evidence type="ECO:0000313" key="2">
    <source>
        <dbReference type="EMBL" id="OBR83639.1"/>
    </source>
</evidence>
<reference evidence="3" key="3">
    <citation type="submission" date="2024-02" db="EMBL/GenBank/DDBJ databases">
        <title>Comparative genomics of Cryptococcus and Kwoniella reveals pathogenesis evolution and contrasting modes of karyotype evolution via chromosome fusion or intercentromeric recombination.</title>
        <authorList>
            <person name="Coelho M.A."/>
            <person name="David-Palma M."/>
            <person name="Shea T."/>
            <person name="Bowers K."/>
            <person name="McGinley-Smith S."/>
            <person name="Mohammad A.W."/>
            <person name="Gnirke A."/>
            <person name="Yurkov A.M."/>
            <person name="Nowrousian M."/>
            <person name="Sun S."/>
            <person name="Cuomo C.A."/>
            <person name="Heitman J."/>
        </authorList>
    </citation>
    <scope>NUCLEOTIDE SEQUENCE</scope>
    <source>
        <strain evidence="3">CBS 10117</strain>
    </source>
</reference>
<feature type="region of interest" description="Disordered" evidence="1">
    <location>
        <begin position="257"/>
        <end position="276"/>
    </location>
</feature>
<name>A0A1A6A0Q3_9TREE</name>
<dbReference type="EMBL" id="KI894033">
    <property type="protein sequence ID" value="OBR83639.1"/>
    <property type="molecule type" value="Genomic_DNA"/>
</dbReference>
<evidence type="ECO:0000313" key="3">
    <source>
        <dbReference type="EMBL" id="WWC63297.1"/>
    </source>
</evidence>
<dbReference type="KEGG" id="kdj:28969618"/>
<dbReference type="GeneID" id="28969618"/>
<accession>A0A1A6A0Q3</accession>
<evidence type="ECO:0000313" key="4">
    <source>
        <dbReference type="Proteomes" id="UP000078595"/>
    </source>
</evidence>
<dbReference type="AlphaFoldDB" id="A0A1A6A0Q3"/>
<gene>
    <name evidence="2" type="ORF">I303_05919</name>
    <name evidence="3" type="ORF">I303_105897</name>
</gene>
<keyword evidence="4" id="KW-1185">Reference proteome</keyword>
<dbReference type="RefSeq" id="XP_018261481.1">
    <property type="nucleotide sequence ID" value="XM_018409209.1"/>
</dbReference>
<feature type="compositionally biased region" description="Basic and acidic residues" evidence="1">
    <location>
        <begin position="221"/>
        <end position="234"/>
    </location>
</feature>
<reference evidence="2" key="1">
    <citation type="submission" date="2013-07" db="EMBL/GenBank/DDBJ databases">
        <title>The Genome Sequence of Cryptococcus dejecticola CBS10117.</title>
        <authorList>
            <consortium name="The Broad Institute Genome Sequencing Platform"/>
            <person name="Cuomo C."/>
            <person name="Litvintseva A."/>
            <person name="Chen Y."/>
            <person name="Heitman J."/>
            <person name="Sun S."/>
            <person name="Springer D."/>
            <person name="Dromer F."/>
            <person name="Young S.K."/>
            <person name="Zeng Q."/>
            <person name="Gargeya S."/>
            <person name="Fitzgerald M."/>
            <person name="Abouelleil A."/>
            <person name="Alvarado L."/>
            <person name="Berlin A.M."/>
            <person name="Chapman S.B."/>
            <person name="Dewar J."/>
            <person name="Goldberg J."/>
            <person name="Griggs A."/>
            <person name="Gujja S."/>
            <person name="Hansen M."/>
            <person name="Howarth C."/>
            <person name="Imamovic A."/>
            <person name="Larimer J."/>
            <person name="McCowan C."/>
            <person name="Murphy C."/>
            <person name="Pearson M."/>
            <person name="Priest M."/>
            <person name="Roberts A."/>
            <person name="Saif S."/>
            <person name="Shea T."/>
            <person name="Sykes S."/>
            <person name="Wortman J."/>
            <person name="Nusbaum C."/>
            <person name="Birren B."/>
        </authorList>
    </citation>
    <scope>NUCLEOTIDE SEQUENCE [LARGE SCALE GENOMIC DNA]</scope>
    <source>
        <strain evidence="2">CBS 10117</strain>
    </source>
</reference>
<protein>
    <submittedName>
        <fullName evidence="2">Uncharacterized protein</fullName>
    </submittedName>
</protein>
<sequence>MTVNIQDLVKAAYPGYQFIQATLTPPKAYYHGEICSNSVCSYLEIPSDHDGNVYYTEFRHGDITNIYQMSREDLCRAWAYGLNGSVYHNYVYDILKEASLTEVNYSIEAYTSLQRLSRGELEITLKLLHAFERQAIVLSELQPMKRYTVHDLRLSASRATSQMRPEELTPLFLYAAQHIIKMREIGYAQEFELLPHEFPSMVQDPPYILPGAIDNPTLRQPAREAHSNDSDLAREGSSSPTKHVRWDTALVAVPAEGGSNDHLSVSSTGSSTPMIKRIRRGLHRIVQTK</sequence>
<dbReference type="VEuPathDB" id="FungiDB:I303_05919"/>
<organism evidence="2">
    <name type="scientific">Kwoniella dejecticola CBS 10117</name>
    <dbReference type="NCBI Taxonomy" id="1296121"/>
    <lineage>
        <taxon>Eukaryota</taxon>
        <taxon>Fungi</taxon>
        <taxon>Dikarya</taxon>
        <taxon>Basidiomycota</taxon>
        <taxon>Agaricomycotina</taxon>
        <taxon>Tremellomycetes</taxon>
        <taxon>Tremellales</taxon>
        <taxon>Cryptococcaceae</taxon>
        <taxon>Kwoniella</taxon>
    </lineage>
</organism>
<dbReference type="EMBL" id="CP144536">
    <property type="protein sequence ID" value="WWC63297.1"/>
    <property type="molecule type" value="Genomic_DNA"/>
</dbReference>
<feature type="compositionally biased region" description="Polar residues" evidence="1">
    <location>
        <begin position="261"/>
        <end position="273"/>
    </location>
</feature>
<dbReference type="OrthoDB" id="10510894at2759"/>
<feature type="region of interest" description="Disordered" evidence="1">
    <location>
        <begin position="216"/>
        <end position="245"/>
    </location>
</feature>